<dbReference type="EMBL" id="JABMIG020000260">
    <property type="protein sequence ID" value="KAL3783451.1"/>
    <property type="molecule type" value="Genomic_DNA"/>
</dbReference>
<evidence type="ECO:0000256" key="1">
    <source>
        <dbReference type="SAM" id="MobiDB-lite"/>
    </source>
</evidence>
<feature type="compositionally biased region" description="Low complexity" evidence="1">
    <location>
        <begin position="1"/>
        <end position="16"/>
    </location>
</feature>
<sequence>MPNSNDDNNNDDGNNNWFSTRKRKLPLPTADAPANQSTSPLTSASKPTAESLPPSSTPHLPLDWTKLSSCHRKKPRSLRPADTSERNLEYVSGRAIFFLPRPNSDLDSNDDEHDNDDTNDDNVNHLTWFQGRFFPTTTKNHNNHNNNHLPMQNHSPRSIVTPTQNSTLSSLHTPTPPSWGILGIQTLVLDECLRCSEGGYRQVDLTFLRYLSSPSSSTSSSACGRKKTKQQTSAILRWKVHGVTWTGGDMMRLWSTVPRPPPPPATTTAALGEEETGVQFDPVTMVGGDKAMWMAEKYFPALVKQMRGEGGGEEDDDVDDALIIIGNMELVVPKSFVEKRRMNDARGNVMEEDDNDGLWSD</sequence>
<keyword evidence="3" id="KW-1185">Reference proteome</keyword>
<comment type="caution">
    <text evidence="2">The sequence shown here is derived from an EMBL/GenBank/DDBJ whole genome shotgun (WGS) entry which is preliminary data.</text>
</comment>
<evidence type="ECO:0000313" key="3">
    <source>
        <dbReference type="Proteomes" id="UP001516023"/>
    </source>
</evidence>
<feature type="region of interest" description="Disordered" evidence="1">
    <location>
        <begin position="151"/>
        <end position="172"/>
    </location>
</feature>
<name>A0ABD3P8D7_9STRA</name>
<protein>
    <submittedName>
        <fullName evidence="2">Uncharacterized protein</fullName>
    </submittedName>
</protein>
<feature type="compositionally biased region" description="Polar residues" evidence="1">
    <location>
        <begin position="34"/>
        <end position="48"/>
    </location>
</feature>
<gene>
    <name evidence="2" type="ORF">HJC23_008643</name>
</gene>
<evidence type="ECO:0000313" key="2">
    <source>
        <dbReference type="EMBL" id="KAL3783451.1"/>
    </source>
</evidence>
<proteinExistence type="predicted"/>
<dbReference type="AlphaFoldDB" id="A0ABD3P8D7"/>
<dbReference type="Proteomes" id="UP001516023">
    <property type="component" value="Unassembled WGS sequence"/>
</dbReference>
<reference evidence="2 3" key="1">
    <citation type="journal article" date="2020" name="G3 (Bethesda)">
        <title>Improved Reference Genome for Cyclotella cryptica CCMP332, a Model for Cell Wall Morphogenesis, Salinity Adaptation, and Lipid Production in Diatoms (Bacillariophyta).</title>
        <authorList>
            <person name="Roberts W.R."/>
            <person name="Downey K.M."/>
            <person name="Ruck E.C."/>
            <person name="Traller J.C."/>
            <person name="Alverson A.J."/>
        </authorList>
    </citation>
    <scope>NUCLEOTIDE SEQUENCE [LARGE SCALE GENOMIC DNA]</scope>
    <source>
        <strain evidence="2 3">CCMP332</strain>
    </source>
</reference>
<feature type="region of interest" description="Disordered" evidence="1">
    <location>
        <begin position="99"/>
        <end position="120"/>
    </location>
</feature>
<organism evidence="2 3">
    <name type="scientific">Cyclotella cryptica</name>
    <dbReference type="NCBI Taxonomy" id="29204"/>
    <lineage>
        <taxon>Eukaryota</taxon>
        <taxon>Sar</taxon>
        <taxon>Stramenopiles</taxon>
        <taxon>Ochrophyta</taxon>
        <taxon>Bacillariophyta</taxon>
        <taxon>Coscinodiscophyceae</taxon>
        <taxon>Thalassiosirophycidae</taxon>
        <taxon>Stephanodiscales</taxon>
        <taxon>Stephanodiscaceae</taxon>
        <taxon>Cyclotella</taxon>
    </lineage>
</organism>
<accession>A0ABD3P8D7</accession>
<feature type="region of interest" description="Disordered" evidence="1">
    <location>
        <begin position="1"/>
        <end position="86"/>
    </location>
</feature>
<feature type="compositionally biased region" description="Acidic residues" evidence="1">
    <location>
        <begin position="107"/>
        <end position="120"/>
    </location>
</feature>
<feature type="compositionally biased region" description="Low complexity" evidence="1">
    <location>
        <begin position="51"/>
        <end position="62"/>
    </location>
</feature>